<accession>A0A0E9SG62</accession>
<evidence type="ECO:0000313" key="1">
    <source>
        <dbReference type="EMBL" id="JAH40266.1"/>
    </source>
</evidence>
<sequence>MYGRVKLPWLPATYFACSAITETCAITETVVLLLNM</sequence>
<protein>
    <submittedName>
        <fullName evidence="1">Uncharacterized protein</fullName>
    </submittedName>
</protein>
<dbReference type="EMBL" id="GBXM01068311">
    <property type="protein sequence ID" value="JAH40266.1"/>
    <property type="molecule type" value="Transcribed_RNA"/>
</dbReference>
<reference evidence="1" key="1">
    <citation type="submission" date="2014-11" db="EMBL/GenBank/DDBJ databases">
        <authorList>
            <person name="Amaro Gonzalez C."/>
        </authorList>
    </citation>
    <scope>NUCLEOTIDE SEQUENCE</scope>
</reference>
<dbReference type="AlphaFoldDB" id="A0A0E9SG62"/>
<organism evidence="1">
    <name type="scientific">Anguilla anguilla</name>
    <name type="common">European freshwater eel</name>
    <name type="synonym">Muraena anguilla</name>
    <dbReference type="NCBI Taxonomy" id="7936"/>
    <lineage>
        <taxon>Eukaryota</taxon>
        <taxon>Metazoa</taxon>
        <taxon>Chordata</taxon>
        <taxon>Craniata</taxon>
        <taxon>Vertebrata</taxon>
        <taxon>Euteleostomi</taxon>
        <taxon>Actinopterygii</taxon>
        <taxon>Neopterygii</taxon>
        <taxon>Teleostei</taxon>
        <taxon>Anguilliformes</taxon>
        <taxon>Anguillidae</taxon>
        <taxon>Anguilla</taxon>
    </lineage>
</organism>
<proteinExistence type="predicted"/>
<name>A0A0E9SG62_ANGAN</name>
<reference evidence="1" key="2">
    <citation type="journal article" date="2015" name="Fish Shellfish Immunol.">
        <title>Early steps in the European eel (Anguilla anguilla)-Vibrio vulnificus interaction in the gills: Role of the RtxA13 toxin.</title>
        <authorList>
            <person name="Callol A."/>
            <person name="Pajuelo D."/>
            <person name="Ebbesson L."/>
            <person name="Teles M."/>
            <person name="MacKenzie S."/>
            <person name="Amaro C."/>
        </authorList>
    </citation>
    <scope>NUCLEOTIDE SEQUENCE</scope>
</reference>